<dbReference type="PANTHER" id="PTHR24567:SF74">
    <property type="entry name" value="HTH-TYPE TRANSCRIPTIONAL REGULATOR ARCR"/>
    <property type="match status" value="1"/>
</dbReference>
<dbReference type="InterPro" id="IPR018490">
    <property type="entry name" value="cNMP-bd_dom_sf"/>
</dbReference>
<dbReference type="InterPro" id="IPR014710">
    <property type="entry name" value="RmlC-like_jellyroll"/>
</dbReference>
<dbReference type="InterPro" id="IPR036390">
    <property type="entry name" value="WH_DNA-bd_sf"/>
</dbReference>
<dbReference type="Pfam" id="PF13545">
    <property type="entry name" value="HTH_Crp_2"/>
    <property type="match status" value="1"/>
</dbReference>
<dbReference type="EMBL" id="CP099547">
    <property type="protein sequence ID" value="USR78795.1"/>
    <property type="molecule type" value="Genomic_DNA"/>
</dbReference>
<evidence type="ECO:0000259" key="4">
    <source>
        <dbReference type="PROSITE" id="PS50042"/>
    </source>
</evidence>
<dbReference type="Gene3D" id="2.60.120.10">
    <property type="entry name" value="Jelly Rolls"/>
    <property type="match status" value="1"/>
</dbReference>
<evidence type="ECO:0000259" key="5">
    <source>
        <dbReference type="PROSITE" id="PS51063"/>
    </source>
</evidence>
<sequence length="233" mass="26426">MHSHSDQFQPCLREVDLFTQIPQEELIEFNRILPRKTFTAGHIIYDPLRPEVTLFIVKTGRVRIFQINPNGKTFTLAIYRPGDIFGNMPIIGQYLSSSYAEAIEESTLCQLSMADVESYFLADLRISQELTRILAKRVTDLENRLSDMALRPLAQRLASLLLTTGQPSSIPWKNHLTVTMTHEQLASLAGSTREAVSKTLADLARRGMITQKRGSIILLQPKQLQIFKDVLDE</sequence>
<evidence type="ECO:0000256" key="3">
    <source>
        <dbReference type="ARBA" id="ARBA00023163"/>
    </source>
</evidence>
<dbReference type="PROSITE" id="PS50042">
    <property type="entry name" value="CNMP_BINDING_3"/>
    <property type="match status" value="1"/>
</dbReference>
<accession>A0ABY5AFZ5</accession>
<reference evidence="6" key="1">
    <citation type="submission" date="2022-06" db="EMBL/GenBank/DDBJ databases">
        <title>Complete Genome Sequence of Arcanobacterium pinnipediorum strain DSM 28752 isolated from a harbour seal.</title>
        <authorList>
            <person name="Borowiak M."/>
            <person name="Kreitlow A."/>
            <person name="Alssahen M."/>
            <person name="Malorny B."/>
            <person name="Laemmler C."/>
            <person name="Prenger-Berninghoff E."/>
            <person name="Siebert U."/>
            <person name="Ploetz M."/>
            <person name="Abdulmawjood A."/>
        </authorList>
    </citation>
    <scope>NUCLEOTIDE SEQUENCE</scope>
    <source>
        <strain evidence="6">DSM 28752</strain>
    </source>
</reference>
<keyword evidence="7" id="KW-1185">Reference proteome</keyword>
<dbReference type="Proteomes" id="UP001056109">
    <property type="component" value="Chromosome"/>
</dbReference>
<dbReference type="Gene3D" id="1.10.10.10">
    <property type="entry name" value="Winged helix-like DNA-binding domain superfamily/Winged helix DNA-binding domain"/>
    <property type="match status" value="1"/>
</dbReference>
<dbReference type="SMART" id="SM00100">
    <property type="entry name" value="cNMP"/>
    <property type="match status" value="1"/>
</dbReference>
<dbReference type="CDD" id="cd00038">
    <property type="entry name" value="CAP_ED"/>
    <property type="match status" value="1"/>
</dbReference>
<dbReference type="SUPFAM" id="SSF46785">
    <property type="entry name" value="Winged helix' DNA-binding domain"/>
    <property type="match status" value="1"/>
</dbReference>
<proteinExistence type="predicted"/>
<dbReference type="PROSITE" id="PS51063">
    <property type="entry name" value="HTH_CRP_2"/>
    <property type="match status" value="1"/>
</dbReference>
<evidence type="ECO:0000256" key="2">
    <source>
        <dbReference type="ARBA" id="ARBA00023125"/>
    </source>
</evidence>
<dbReference type="SUPFAM" id="SSF51206">
    <property type="entry name" value="cAMP-binding domain-like"/>
    <property type="match status" value="1"/>
</dbReference>
<keyword evidence="1" id="KW-0805">Transcription regulation</keyword>
<feature type="domain" description="Cyclic nucleotide-binding" evidence="4">
    <location>
        <begin position="17"/>
        <end position="119"/>
    </location>
</feature>
<dbReference type="InterPro" id="IPR050397">
    <property type="entry name" value="Env_Response_Regulators"/>
</dbReference>
<feature type="domain" description="HTH crp-type" evidence="5">
    <location>
        <begin position="151"/>
        <end position="222"/>
    </location>
</feature>
<keyword evidence="2" id="KW-0238">DNA-binding</keyword>
<dbReference type="PANTHER" id="PTHR24567">
    <property type="entry name" value="CRP FAMILY TRANSCRIPTIONAL REGULATORY PROTEIN"/>
    <property type="match status" value="1"/>
</dbReference>
<protein>
    <submittedName>
        <fullName evidence="6">Crp/Fnr family transcriptional regulator</fullName>
    </submittedName>
</protein>
<evidence type="ECO:0000256" key="1">
    <source>
        <dbReference type="ARBA" id="ARBA00023015"/>
    </source>
</evidence>
<gene>
    <name evidence="6" type="ORF">NG665_05210</name>
</gene>
<keyword evidence="3" id="KW-0804">Transcription</keyword>
<dbReference type="Pfam" id="PF00027">
    <property type="entry name" value="cNMP_binding"/>
    <property type="match status" value="1"/>
</dbReference>
<evidence type="ECO:0000313" key="6">
    <source>
        <dbReference type="EMBL" id="USR78795.1"/>
    </source>
</evidence>
<name>A0ABY5AFZ5_9ACTO</name>
<dbReference type="SMART" id="SM00419">
    <property type="entry name" value="HTH_CRP"/>
    <property type="match status" value="1"/>
</dbReference>
<dbReference type="InterPro" id="IPR000595">
    <property type="entry name" value="cNMP-bd_dom"/>
</dbReference>
<dbReference type="RefSeq" id="WP_252672608.1">
    <property type="nucleotide sequence ID" value="NZ_CP099547.1"/>
</dbReference>
<dbReference type="InterPro" id="IPR012318">
    <property type="entry name" value="HTH_CRP"/>
</dbReference>
<dbReference type="InterPro" id="IPR036388">
    <property type="entry name" value="WH-like_DNA-bd_sf"/>
</dbReference>
<evidence type="ECO:0000313" key="7">
    <source>
        <dbReference type="Proteomes" id="UP001056109"/>
    </source>
</evidence>
<organism evidence="6 7">
    <name type="scientific">Arcanobacterium pinnipediorum</name>
    <dbReference type="NCBI Taxonomy" id="1503041"/>
    <lineage>
        <taxon>Bacteria</taxon>
        <taxon>Bacillati</taxon>
        <taxon>Actinomycetota</taxon>
        <taxon>Actinomycetes</taxon>
        <taxon>Actinomycetales</taxon>
        <taxon>Actinomycetaceae</taxon>
        <taxon>Arcanobacterium</taxon>
    </lineage>
</organism>